<name>A0A423F5Q6_9PSED</name>
<protein>
    <recommendedName>
        <fullName evidence="3">Filamentous hemagglutinin</fullName>
    </recommendedName>
</protein>
<accession>A0A423F5Q6</accession>
<comment type="caution">
    <text evidence="1">The sequence shown here is derived from an EMBL/GenBank/DDBJ whole genome shotgun (WGS) entry which is preliminary data.</text>
</comment>
<gene>
    <name evidence="1" type="ORF">BK648_12395</name>
</gene>
<evidence type="ECO:0008006" key="3">
    <source>
        <dbReference type="Google" id="ProtNLM"/>
    </source>
</evidence>
<organism evidence="1 2">
    <name type="scientific">Pseudomonas poae</name>
    <dbReference type="NCBI Taxonomy" id="200451"/>
    <lineage>
        <taxon>Bacteria</taxon>
        <taxon>Pseudomonadati</taxon>
        <taxon>Pseudomonadota</taxon>
        <taxon>Gammaproteobacteria</taxon>
        <taxon>Pseudomonadales</taxon>
        <taxon>Pseudomonadaceae</taxon>
        <taxon>Pseudomonas</taxon>
    </lineage>
</organism>
<evidence type="ECO:0000313" key="2">
    <source>
        <dbReference type="Proteomes" id="UP000284656"/>
    </source>
</evidence>
<reference evidence="1 2" key="1">
    <citation type="submission" date="2016-10" db="EMBL/GenBank/DDBJ databases">
        <title>Comparative genome analysis of multiple Pseudomonas spp. focuses on biocontrol and plant growth promoting traits.</title>
        <authorList>
            <person name="Tao X.-Y."/>
            <person name="Taylor C.G."/>
        </authorList>
    </citation>
    <scope>NUCLEOTIDE SEQUENCE [LARGE SCALE GENOMIC DNA]</scope>
    <source>
        <strain evidence="1 2">29G9</strain>
    </source>
</reference>
<dbReference type="EMBL" id="MOAY01000040">
    <property type="protein sequence ID" value="ROM49979.1"/>
    <property type="molecule type" value="Genomic_DNA"/>
</dbReference>
<dbReference type="AlphaFoldDB" id="A0A423F5Q6"/>
<dbReference type="RefSeq" id="WP_123716289.1">
    <property type="nucleotide sequence ID" value="NZ_MOAY01000040.1"/>
</dbReference>
<evidence type="ECO:0000313" key="1">
    <source>
        <dbReference type="EMBL" id="ROM49979.1"/>
    </source>
</evidence>
<proteinExistence type="predicted"/>
<sequence>MPYAHPVKEAGAKGTLNTSLLDELTANNVKFTPENVSATTRNSSGKVVFLEAGNSKAGLQHIIEEHGSQFAQMGVSEAQIPGVVMKAVSEGKLVGYQGSGAGRPIYELTINGQPQRIAVTVGDNGFVVGANPRGSVK</sequence>
<dbReference type="Proteomes" id="UP000284656">
    <property type="component" value="Unassembled WGS sequence"/>
</dbReference>